<name>A0A2B4RUB0_STYPI</name>
<dbReference type="EMBL" id="LSMT01000337">
    <property type="protein sequence ID" value="PFX19937.1"/>
    <property type="molecule type" value="Genomic_DNA"/>
</dbReference>
<gene>
    <name evidence="3" type="ORF">AWC38_SpisGene15621</name>
</gene>
<dbReference type="Proteomes" id="UP000225706">
    <property type="component" value="Unassembled WGS sequence"/>
</dbReference>
<keyword evidence="2" id="KW-0812">Transmembrane</keyword>
<evidence type="ECO:0000313" key="4">
    <source>
        <dbReference type="Proteomes" id="UP000225706"/>
    </source>
</evidence>
<proteinExistence type="predicted"/>
<sequence length="490" mass="55508">MGPGLLTTASQTPTWSWIISETIDQCGVHENGTVGIGPVYTLATDCQVFTPINNELCPFQLSWDEYLTLITVPGRVANGTGYFWFDLSAYHNNESAMVPYWGMHLTAICRSFLRCAREDQCQEFETIMERFVHEYLNKEYVEIVERVFPNMGSDVSKEQRGTFTEVARPEKQKNYLVLVSALFPLVIIVAAVLLYRGRRMKRMTVTEGGPKKTSPTVSRMEEQTKGHLSVSQLTVGDVVRGIKGAERASAWCEVRAIYPLPQNGTRTTYDGFTDTHMVVDGTVHQYGVRENGTVRIGPVYTLATDCDASVNSAGQVFTPINNGLCPFELSWDEYLTLITAIRRVANRTGYFWFDLSAYHNNESAMMPYWGMQLPAICRSFLRCAREDQCQEFEIIMERFVHEYLNKEYVEIVERVFPNMGSDVSKEQRGTFTEVVRPEKRKNYLVLFTAVGSALFALGIIVAAVLLYRGRRMKRMTVTELGPKKTSPTVS</sequence>
<evidence type="ECO:0000256" key="2">
    <source>
        <dbReference type="SAM" id="Phobius"/>
    </source>
</evidence>
<organism evidence="3 4">
    <name type="scientific">Stylophora pistillata</name>
    <name type="common">Smooth cauliflower coral</name>
    <dbReference type="NCBI Taxonomy" id="50429"/>
    <lineage>
        <taxon>Eukaryota</taxon>
        <taxon>Metazoa</taxon>
        <taxon>Cnidaria</taxon>
        <taxon>Anthozoa</taxon>
        <taxon>Hexacorallia</taxon>
        <taxon>Scleractinia</taxon>
        <taxon>Astrocoeniina</taxon>
        <taxon>Pocilloporidae</taxon>
        <taxon>Stylophora</taxon>
    </lineage>
</organism>
<protein>
    <submittedName>
        <fullName evidence="3">Uncharacterized protein</fullName>
    </submittedName>
</protein>
<accession>A0A2B4RUB0</accession>
<keyword evidence="2" id="KW-1133">Transmembrane helix</keyword>
<evidence type="ECO:0000256" key="1">
    <source>
        <dbReference type="SAM" id="MobiDB-lite"/>
    </source>
</evidence>
<dbReference type="AlphaFoldDB" id="A0A2B4RUB0"/>
<evidence type="ECO:0000313" key="3">
    <source>
        <dbReference type="EMBL" id="PFX19937.1"/>
    </source>
</evidence>
<dbReference type="OrthoDB" id="5966302at2759"/>
<feature type="transmembrane region" description="Helical" evidence="2">
    <location>
        <begin position="175"/>
        <end position="195"/>
    </location>
</feature>
<reference evidence="3" key="1">
    <citation type="journal article" date="2017" name="J. ISSAAS">
        <title>Comparative analysis of the genomes of Stylophora pistillata and Acropora digitifera provides evidence for extensive differences between species of corals.</title>
        <authorList>
            <person name="Voolstra C.R."/>
            <person name="Li Y."/>
            <person name="Liew Y.J."/>
            <person name="Baumgarten S."/>
            <person name="Zoccola D."/>
            <person name="Flot J.-F."/>
            <person name="Tambutte S."/>
            <person name="Allemand D."/>
            <person name="Aranda M."/>
        </authorList>
    </citation>
    <scope>NUCLEOTIDE SEQUENCE</scope>
    <source>
        <strain evidence="3">CSM Monaco</strain>
        <tissue evidence="3">Whole animal</tissue>
    </source>
</reference>
<comment type="caution">
    <text evidence="3">The sequence shown here is derived from an EMBL/GenBank/DDBJ whole genome shotgun (WGS) entry which is preliminary data.</text>
</comment>
<keyword evidence="2" id="KW-0472">Membrane</keyword>
<keyword evidence="4" id="KW-1185">Reference proteome</keyword>
<feature type="region of interest" description="Disordered" evidence="1">
    <location>
        <begin position="205"/>
        <end position="225"/>
    </location>
</feature>
<feature type="transmembrane region" description="Helical" evidence="2">
    <location>
        <begin position="443"/>
        <end position="467"/>
    </location>
</feature>